<evidence type="ECO:0000313" key="2">
    <source>
        <dbReference type="EMBL" id="PJF18412.1"/>
    </source>
</evidence>
<gene>
    <name evidence="2" type="ORF">PSACC_01815</name>
</gene>
<accession>A0A2H9TL03</accession>
<keyword evidence="1" id="KW-0732">Signal</keyword>
<protein>
    <submittedName>
        <fullName evidence="2">Putative membrane protein</fullName>
    </submittedName>
</protein>
<reference evidence="2 3" key="1">
    <citation type="submission" date="2016-10" db="EMBL/GenBank/DDBJ databases">
        <title>The genome of Paramicrosporidium saccamoebae is the missing link in understanding Cryptomycota and Microsporidia evolution.</title>
        <authorList>
            <person name="Quandt C.A."/>
            <person name="Beaudet D."/>
            <person name="Corsaro D."/>
            <person name="Michel R."/>
            <person name="Corradi N."/>
            <person name="James T."/>
        </authorList>
    </citation>
    <scope>NUCLEOTIDE SEQUENCE [LARGE SCALE GENOMIC DNA]</scope>
    <source>
        <strain evidence="2 3">KSL3</strain>
    </source>
</reference>
<dbReference type="EMBL" id="MTSL01000126">
    <property type="protein sequence ID" value="PJF18412.1"/>
    <property type="molecule type" value="Genomic_DNA"/>
</dbReference>
<evidence type="ECO:0000313" key="3">
    <source>
        <dbReference type="Proteomes" id="UP000240830"/>
    </source>
</evidence>
<proteinExistence type="predicted"/>
<feature type="chain" id="PRO_5014116475" evidence="1">
    <location>
        <begin position="18"/>
        <end position="148"/>
    </location>
</feature>
<evidence type="ECO:0000256" key="1">
    <source>
        <dbReference type="SAM" id="SignalP"/>
    </source>
</evidence>
<keyword evidence="3" id="KW-1185">Reference proteome</keyword>
<dbReference type="AlphaFoldDB" id="A0A2H9TL03"/>
<comment type="caution">
    <text evidence="2">The sequence shown here is derived from an EMBL/GenBank/DDBJ whole genome shotgun (WGS) entry which is preliminary data.</text>
</comment>
<dbReference type="Proteomes" id="UP000240830">
    <property type="component" value="Unassembled WGS sequence"/>
</dbReference>
<feature type="signal peptide" evidence="1">
    <location>
        <begin position="1"/>
        <end position="17"/>
    </location>
</feature>
<name>A0A2H9TL03_9FUNG</name>
<sequence length="148" mass="16232">MFWRALLLLTLVKLIAAQEAERFESVIIGLGWNTFAFGPAGSSVGDGYRVNSTTPVLLRITDFSCSGDQFEVFVDKVSQGNTSVPIFDNCLTYTADPNAAFFSTVGWSRAYYILPAGPHEITLKTVLSPFGEGLGAIRFDYNTYLQPT</sequence>
<organism evidence="2 3">
    <name type="scientific">Paramicrosporidium saccamoebae</name>
    <dbReference type="NCBI Taxonomy" id="1246581"/>
    <lineage>
        <taxon>Eukaryota</taxon>
        <taxon>Fungi</taxon>
        <taxon>Fungi incertae sedis</taxon>
        <taxon>Cryptomycota</taxon>
        <taxon>Cryptomycota incertae sedis</taxon>
        <taxon>Paramicrosporidium</taxon>
    </lineage>
</organism>